<dbReference type="KEGG" id="mmyr:MXMO3_00494"/>
<dbReference type="SUPFAM" id="SSF55729">
    <property type="entry name" value="Acyl-CoA N-acyltransferases (Nat)"/>
    <property type="match status" value="1"/>
</dbReference>
<name>A0A2R4MAK7_9HYPH</name>
<feature type="domain" description="N-acetyltransferase" evidence="1">
    <location>
        <begin position="1"/>
        <end position="151"/>
    </location>
</feature>
<accession>A0A2R4MAK7</accession>
<dbReference type="AlphaFoldDB" id="A0A2R4MAK7"/>
<evidence type="ECO:0000259" key="1">
    <source>
        <dbReference type="PROSITE" id="PS51186"/>
    </source>
</evidence>
<proteinExistence type="predicted"/>
<dbReference type="STRING" id="1122213.GCA_000423365_03206"/>
<evidence type="ECO:0000313" key="3">
    <source>
        <dbReference type="Proteomes" id="UP000258927"/>
    </source>
</evidence>
<reference evidence="2 3" key="1">
    <citation type="submission" date="2017-05" db="EMBL/GenBank/DDBJ databases">
        <title>Genome Analysis of Maritalea myrionectae HL2708#5.</title>
        <authorList>
            <consortium name="Cotde Inc.-PKNU"/>
            <person name="Jang D."/>
            <person name="Oh H.-M."/>
        </authorList>
    </citation>
    <scope>NUCLEOTIDE SEQUENCE [LARGE SCALE GENOMIC DNA]</scope>
    <source>
        <strain evidence="2 3">HL2708#5</strain>
    </source>
</reference>
<dbReference type="GO" id="GO:0016747">
    <property type="term" value="F:acyltransferase activity, transferring groups other than amino-acyl groups"/>
    <property type="evidence" value="ECO:0007669"/>
    <property type="project" value="InterPro"/>
</dbReference>
<gene>
    <name evidence="2" type="ORF">MXMO3_00494</name>
</gene>
<dbReference type="Gene3D" id="3.40.630.30">
    <property type="match status" value="1"/>
</dbReference>
<evidence type="ECO:0000313" key="2">
    <source>
        <dbReference type="EMBL" id="AVX03040.1"/>
    </source>
</evidence>
<dbReference type="PROSITE" id="PS51186">
    <property type="entry name" value="GNAT"/>
    <property type="match status" value="1"/>
</dbReference>
<dbReference type="Pfam" id="PF00583">
    <property type="entry name" value="Acetyltransf_1"/>
    <property type="match status" value="1"/>
</dbReference>
<keyword evidence="3" id="KW-1185">Reference proteome</keyword>
<protein>
    <recommendedName>
        <fullName evidence="1">N-acetyltransferase domain-containing protein</fullName>
    </recommendedName>
</protein>
<organism evidence="2 3">
    <name type="scientific">Maritalea myrionectae</name>
    <dbReference type="NCBI Taxonomy" id="454601"/>
    <lineage>
        <taxon>Bacteria</taxon>
        <taxon>Pseudomonadati</taxon>
        <taxon>Pseudomonadota</taxon>
        <taxon>Alphaproteobacteria</taxon>
        <taxon>Hyphomicrobiales</taxon>
        <taxon>Devosiaceae</taxon>
        <taxon>Maritalea</taxon>
    </lineage>
</organism>
<dbReference type="InterPro" id="IPR016181">
    <property type="entry name" value="Acyl_CoA_acyltransferase"/>
</dbReference>
<dbReference type="Proteomes" id="UP000258927">
    <property type="component" value="Chromosome"/>
</dbReference>
<dbReference type="CDD" id="cd04301">
    <property type="entry name" value="NAT_SF"/>
    <property type="match status" value="1"/>
</dbReference>
<dbReference type="InterPro" id="IPR000182">
    <property type="entry name" value="GNAT_dom"/>
</dbReference>
<dbReference type="RefSeq" id="WP_162889101.1">
    <property type="nucleotide sequence ID" value="NZ_CP021330.1"/>
</dbReference>
<sequence>MYSSEDTLNAIVDLDIALLKDHTEAAGDHFDRDSHRLALKERFESAEITTVWRDDRLIAYSFIWPKDDCWFVGGFAIHPKHRNAAIMGELMVQLLAHTKAGPARRVESNVYKTNQLSMDFHRKLGFEIIRENEKGVAFSQTIDVLKQHPIVRRAIKRVSRGEINGP</sequence>
<dbReference type="EMBL" id="CP021330">
    <property type="protein sequence ID" value="AVX03040.1"/>
    <property type="molecule type" value="Genomic_DNA"/>
</dbReference>